<dbReference type="AlphaFoldDB" id="A0A0R3WRM4"/>
<reference evidence="1" key="1">
    <citation type="submission" date="2017-02" db="UniProtKB">
        <authorList>
            <consortium name="WormBaseParasite"/>
        </authorList>
    </citation>
    <scope>IDENTIFICATION</scope>
</reference>
<name>A0A0R3WRM4_HYDTA</name>
<dbReference type="STRING" id="6205.A0A0R3WRM4"/>
<proteinExistence type="predicted"/>
<dbReference type="WBParaSite" id="TTAC_0000341401-mRNA-1">
    <property type="protein sequence ID" value="TTAC_0000341401-mRNA-1"/>
    <property type="gene ID" value="TTAC_0000341401"/>
</dbReference>
<protein>
    <submittedName>
        <fullName evidence="1">DNA-directed DNA polymerase</fullName>
    </submittedName>
</protein>
<accession>A0A0R3WRM4</accession>
<organism evidence="1">
    <name type="scientific">Hydatigena taeniaeformis</name>
    <name type="common">Feline tapeworm</name>
    <name type="synonym">Taenia taeniaeformis</name>
    <dbReference type="NCBI Taxonomy" id="6205"/>
    <lineage>
        <taxon>Eukaryota</taxon>
        <taxon>Metazoa</taxon>
        <taxon>Spiralia</taxon>
        <taxon>Lophotrochozoa</taxon>
        <taxon>Platyhelminthes</taxon>
        <taxon>Cestoda</taxon>
        <taxon>Eucestoda</taxon>
        <taxon>Cyclophyllidea</taxon>
        <taxon>Taeniidae</taxon>
        <taxon>Hydatigera</taxon>
    </lineage>
</organism>
<sequence>LKLDLDSVWTPAYYGDEEEFPKDEKAEDISKDWVIFSTKNNRLLLKKGLHGKAYPISGQYKVDINNHNYKGNMLSELIETVVMGERGAGGAKQCKCPSLTYRKDLRCFAWSSEIAPLNKKNGSSAVEKGVFGEVTRRSYYQEVFHYFNEAKPSPFPKRYKLLEFN</sequence>
<evidence type="ECO:0000313" key="1">
    <source>
        <dbReference type="WBParaSite" id="TTAC_0000341401-mRNA-1"/>
    </source>
</evidence>